<name>A0AAW1P7X3_9CHLO</name>
<evidence type="ECO:0000313" key="1">
    <source>
        <dbReference type="EMBL" id="KAK9804350.1"/>
    </source>
</evidence>
<dbReference type="PANTHER" id="PTHR30348:SF4">
    <property type="entry name" value="DUF72 DOMAIN-CONTAINING PROTEIN"/>
    <property type="match status" value="1"/>
</dbReference>
<dbReference type="InterPro" id="IPR036520">
    <property type="entry name" value="UPF0759_sf"/>
</dbReference>
<proteinExistence type="predicted"/>
<accession>A0AAW1P7X3</accession>
<sequence length="406" mass="45365">MPVHTSLQQVPVQRRSLSEEEQVIAAVAAQGIPAYVARATIIELRESGQPISPAIVGAQFDPMALMPIIAGLASPAGGSSGAGGSGRAPQGAREAGPIQLTFSLGQLNIHIGTSGYDFEWWRRDGGFYPPRCSPEKEFVIYSESFNTIELNATFYRKFPDSTTWDNWRTRADRVRPSFTYVIKCNKFFTHHKNLKVDGAFMERWQRFWGNCKRLGSHLGPLLFQFPASFATSLKSDGHGARTNLARLEKLAEVLERGHKFAFEFRHPSWYCEDVYALCRAHDWAFVTMDLRNCHKDNASGMVFDSDWMGEMTDGTHPAPGSLPSCASWGEYVRFHGADGKYTGAYGEREMQRWAMRAQQWAQAGKAAFFMFNNTDDYNGPVPSAIADSRTLARCLWPRVGSVAQHA</sequence>
<protein>
    <recommendedName>
        <fullName evidence="3">DUF72 domain-containing protein</fullName>
    </recommendedName>
</protein>
<dbReference type="PANTHER" id="PTHR30348">
    <property type="entry name" value="UNCHARACTERIZED PROTEIN YECE"/>
    <property type="match status" value="1"/>
</dbReference>
<dbReference type="Gene3D" id="3.20.20.410">
    <property type="entry name" value="Protein of unknown function UPF0759"/>
    <property type="match status" value="1"/>
</dbReference>
<reference evidence="1 2" key="1">
    <citation type="journal article" date="2024" name="Nat. Commun.">
        <title>Phylogenomics reveals the evolutionary origins of lichenization in chlorophyte algae.</title>
        <authorList>
            <person name="Puginier C."/>
            <person name="Libourel C."/>
            <person name="Otte J."/>
            <person name="Skaloud P."/>
            <person name="Haon M."/>
            <person name="Grisel S."/>
            <person name="Petersen M."/>
            <person name="Berrin J.G."/>
            <person name="Delaux P.M."/>
            <person name="Dal Grande F."/>
            <person name="Keller J."/>
        </authorList>
    </citation>
    <scope>NUCLEOTIDE SEQUENCE [LARGE SCALE GENOMIC DNA]</scope>
    <source>
        <strain evidence="1 2">SAG 2043</strain>
    </source>
</reference>
<dbReference type="AlphaFoldDB" id="A0AAW1P7X3"/>
<evidence type="ECO:0008006" key="3">
    <source>
        <dbReference type="Google" id="ProtNLM"/>
    </source>
</evidence>
<evidence type="ECO:0000313" key="2">
    <source>
        <dbReference type="Proteomes" id="UP001489004"/>
    </source>
</evidence>
<dbReference type="InterPro" id="IPR002763">
    <property type="entry name" value="DUF72"/>
</dbReference>
<dbReference type="Pfam" id="PF01904">
    <property type="entry name" value="DUF72"/>
    <property type="match status" value="1"/>
</dbReference>
<dbReference type="Proteomes" id="UP001489004">
    <property type="component" value="Unassembled WGS sequence"/>
</dbReference>
<comment type="caution">
    <text evidence="1">The sequence shown here is derived from an EMBL/GenBank/DDBJ whole genome shotgun (WGS) entry which is preliminary data.</text>
</comment>
<keyword evidence="2" id="KW-1185">Reference proteome</keyword>
<gene>
    <name evidence="1" type="ORF">WJX72_008435</name>
</gene>
<dbReference type="EMBL" id="JALJOR010000018">
    <property type="protein sequence ID" value="KAK9804350.1"/>
    <property type="molecule type" value="Genomic_DNA"/>
</dbReference>
<organism evidence="1 2">
    <name type="scientific">[Myrmecia] bisecta</name>
    <dbReference type="NCBI Taxonomy" id="41462"/>
    <lineage>
        <taxon>Eukaryota</taxon>
        <taxon>Viridiplantae</taxon>
        <taxon>Chlorophyta</taxon>
        <taxon>core chlorophytes</taxon>
        <taxon>Trebouxiophyceae</taxon>
        <taxon>Trebouxiales</taxon>
        <taxon>Trebouxiaceae</taxon>
        <taxon>Myrmecia</taxon>
    </lineage>
</organism>
<dbReference type="SUPFAM" id="SSF117396">
    <property type="entry name" value="TM1631-like"/>
    <property type="match status" value="1"/>
</dbReference>